<proteinExistence type="predicted"/>
<sequence length="202" mass="22669">MAGLAVVGLPIISSYTSSENEIKKVLNPRLILESQKNLGSQLSWYYSSFVQEDGKIKENSPVPFEKVNMQFGSYRIKRRDILCSPNQDGNYLLLRKKNSTTYTYEYTYEIEGDNQIQYKCPVSGFLQKNPSVKSIQLNSFKGQGSYGSNTSTDKIFVASCSFGLKKSSTGGKWNVIWDKCKDSEFGGSNIGRVTMSTNYETS</sequence>
<keyword evidence="2" id="KW-1185">Reference proteome</keyword>
<reference evidence="1 2" key="1">
    <citation type="journal article" date="2014" name="Genome Announc.">
        <title>Complete Genome Sequence of Mycoplasma ovis Strain Michigan, a Hemoplasma of Sheep with Two Distinct 16S rRNA Genes.</title>
        <authorList>
            <person name="Deshuillers P.L."/>
            <person name="Santos A.P."/>
            <person name="do Nascimento N.C."/>
            <person name="Hampel J.A."/>
            <person name="Bergin I.L."/>
            <person name="Dyson M.C."/>
            <person name="Messick J.B."/>
        </authorList>
    </citation>
    <scope>NUCLEOTIDE SEQUENCE [LARGE SCALE GENOMIC DNA]</scope>
    <source>
        <strain evidence="1 2">Michigan</strain>
    </source>
</reference>
<name>A0ABM5P1J3_9MOLU</name>
<dbReference type="RefSeq" id="WP_024071135.1">
    <property type="nucleotide sequence ID" value="NC_023062.1"/>
</dbReference>
<accession>A0ABM5P1J3</accession>
<organism evidence="1 2">
    <name type="scientific">Mycoplasma ovis str. Michigan</name>
    <dbReference type="NCBI Taxonomy" id="1415773"/>
    <lineage>
        <taxon>Bacteria</taxon>
        <taxon>Bacillati</taxon>
        <taxon>Mycoplasmatota</taxon>
        <taxon>Mollicutes</taxon>
        <taxon>Mycoplasmataceae</taxon>
        <taxon>Mycoplasma</taxon>
    </lineage>
</organism>
<protein>
    <submittedName>
        <fullName evidence="1">Uncharacterized protein</fullName>
    </submittedName>
</protein>
<gene>
    <name evidence="1" type="ORF">OVS_01745</name>
</gene>
<dbReference type="EMBL" id="CP006935">
    <property type="protein sequence ID" value="AHC40234.1"/>
    <property type="molecule type" value="Genomic_DNA"/>
</dbReference>
<evidence type="ECO:0000313" key="1">
    <source>
        <dbReference type="EMBL" id="AHC40234.1"/>
    </source>
</evidence>
<dbReference type="Proteomes" id="UP000018745">
    <property type="component" value="Chromosome"/>
</dbReference>
<evidence type="ECO:0000313" key="2">
    <source>
        <dbReference type="Proteomes" id="UP000018745"/>
    </source>
</evidence>